<dbReference type="InterPro" id="IPR003595">
    <property type="entry name" value="Tyr_Pase_cat"/>
</dbReference>
<dbReference type="Gene3D" id="2.170.300.10">
    <property type="entry name" value="Tie2 ligand-binding domain superfamily"/>
    <property type="match status" value="1"/>
</dbReference>
<keyword evidence="1" id="KW-0472">Membrane</keyword>
<keyword evidence="5" id="KW-1185">Reference proteome</keyword>
<organism evidence="4 5">
    <name type="scientific">Tegillarca granosa</name>
    <name type="common">Malaysian cockle</name>
    <name type="synonym">Anadara granosa</name>
    <dbReference type="NCBI Taxonomy" id="220873"/>
    <lineage>
        <taxon>Eukaryota</taxon>
        <taxon>Metazoa</taxon>
        <taxon>Spiralia</taxon>
        <taxon>Lophotrochozoa</taxon>
        <taxon>Mollusca</taxon>
        <taxon>Bivalvia</taxon>
        <taxon>Autobranchia</taxon>
        <taxon>Pteriomorphia</taxon>
        <taxon>Arcoida</taxon>
        <taxon>Arcoidea</taxon>
        <taxon>Arcidae</taxon>
        <taxon>Tegillarca</taxon>
    </lineage>
</organism>
<dbReference type="PROSITE" id="PS00383">
    <property type="entry name" value="TYR_PHOSPHATASE_1"/>
    <property type="match status" value="1"/>
</dbReference>
<dbReference type="SUPFAM" id="SSF52799">
    <property type="entry name" value="(Phosphotyrosine protein) phosphatases II"/>
    <property type="match status" value="2"/>
</dbReference>
<dbReference type="EMBL" id="JARBDR010000613">
    <property type="protein sequence ID" value="KAJ8310997.1"/>
    <property type="molecule type" value="Genomic_DNA"/>
</dbReference>
<accession>A0ABQ9F411</accession>
<dbReference type="PRINTS" id="PR00700">
    <property type="entry name" value="PRTYPHPHTASE"/>
</dbReference>
<keyword evidence="1" id="KW-1133">Transmembrane helix</keyword>
<dbReference type="InterPro" id="IPR016130">
    <property type="entry name" value="Tyr_Pase_AS"/>
</dbReference>
<feature type="domain" description="Tyrosine-protein phosphatase" evidence="2">
    <location>
        <begin position="389"/>
        <end position="605"/>
    </location>
</feature>
<sequence length="607" mass="69450">MNGSCYVAGCEPGYLGEACNKQCENGTFGLNCASKCHCFVGTCNNENGKCIISGCKDGWEGSTCSEVLNSKTVPVILGVLVGSLSFILVAVLVLIYIFRRKRSAESTKDVDVSQPKLDDALDHVYHELGLSENTEYAVIQTDDNKETTYINYSCDNNILRMRKIRDEVTVKIQNGTLQEQHKGLIKDSTYIAAQGPMKNTVEDFWRMIWQTKSSVTCFQYWPVPSSVLGIPGYEITLLEDQMRSEFIIRKLKVKNIKTGEVRKMCLLQFTSWPKQSVPHPYQLYLLLQKYAEIISTNNSGPAIIHCGDGSDRTGVFIAFDAISQCSYRNEITDICQLVTDMRKNRMNMVATEECYVFLHKLFLEYLLFRDTNIPKHDFRTAIKEECNNIEREYEVLVNNLPQYDDTFYKEALLKKNRGKNRNNCILPVETYRLILSKAGAGHYINAISVPSCRMSRQFLVTQIPFANTVVDLWNMISEYNSCTVVSLEDAPSFEKEKNDGKLIKLYQYLNWRHRSATPAPQTSFLDFIHLVLTWNKSNNNDPITVICSDGARCCGLFCLVYSVIENLSFSDNIDIFQMARLQQIRRPQFFSVEQYHFCHKIVKKTNR</sequence>
<proteinExistence type="predicted"/>
<dbReference type="InterPro" id="IPR050348">
    <property type="entry name" value="Protein-Tyr_Phosphatase"/>
</dbReference>
<dbReference type="Gene3D" id="3.90.190.10">
    <property type="entry name" value="Protein tyrosine phosphatase superfamily"/>
    <property type="match status" value="3"/>
</dbReference>
<keyword evidence="1" id="KW-0812">Transmembrane</keyword>
<dbReference type="Pfam" id="PF00102">
    <property type="entry name" value="Y_phosphatase"/>
    <property type="match status" value="2"/>
</dbReference>
<feature type="domain" description="Tyrosine-protein phosphatase" evidence="2">
    <location>
        <begin position="142"/>
        <end position="365"/>
    </location>
</feature>
<dbReference type="InterPro" id="IPR029021">
    <property type="entry name" value="Prot-tyrosine_phosphatase-like"/>
</dbReference>
<dbReference type="PANTHER" id="PTHR19134">
    <property type="entry name" value="RECEPTOR-TYPE TYROSINE-PROTEIN PHOSPHATASE"/>
    <property type="match status" value="1"/>
</dbReference>
<dbReference type="PANTHER" id="PTHR19134:SF449">
    <property type="entry name" value="TYROSINE-PROTEIN PHOSPHATASE 1"/>
    <property type="match status" value="1"/>
</dbReference>
<evidence type="ECO:0000313" key="5">
    <source>
        <dbReference type="Proteomes" id="UP001217089"/>
    </source>
</evidence>
<dbReference type="SMART" id="SM00404">
    <property type="entry name" value="PTPc_motif"/>
    <property type="match status" value="2"/>
</dbReference>
<dbReference type="PROSITE" id="PS50056">
    <property type="entry name" value="TYR_PHOSPHATASE_2"/>
    <property type="match status" value="2"/>
</dbReference>
<protein>
    <submittedName>
        <fullName evidence="4">Uncharacterized protein</fullName>
    </submittedName>
</protein>
<dbReference type="PROSITE" id="PS50055">
    <property type="entry name" value="TYR_PHOSPHATASE_PTP"/>
    <property type="match status" value="2"/>
</dbReference>
<dbReference type="SMART" id="SM00194">
    <property type="entry name" value="PTPc"/>
    <property type="match status" value="2"/>
</dbReference>
<evidence type="ECO:0000259" key="2">
    <source>
        <dbReference type="PROSITE" id="PS50055"/>
    </source>
</evidence>
<dbReference type="InterPro" id="IPR000387">
    <property type="entry name" value="Tyr_Pase_dom"/>
</dbReference>
<feature type="domain" description="Tyrosine specific protein phosphatases" evidence="3">
    <location>
        <begin position="522"/>
        <end position="597"/>
    </location>
</feature>
<feature type="transmembrane region" description="Helical" evidence="1">
    <location>
        <begin position="75"/>
        <end position="98"/>
    </location>
</feature>
<feature type="domain" description="Tyrosine specific protein phosphatases" evidence="3">
    <location>
        <begin position="288"/>
        <end position="356"/>
    </location>
</feature>
<dbReference type="Proteomes" id="UP001217089">
    <property type="component" value="Unassembled WGS sequence"/>
</dbReference>
<dbReference type="InterPro" id="IPR000242">
    <property type="entry name" value="PTP_cat"/>
</dbReference>
<dbReference type="SUPFAM" id="SSF57184">
    <property type="entry name" value="Growth factor receptor domain"/>
    <property type="match status" value="1"/>
</dbReference>
<gene>
    <name evidence="4" type="ORF">KUTeg_011442</name>
</gene>
<dbReference type="InterPro" id="IPR009030">
    <property type="entry name" value="Growth_fac_rcpt_cys_sf"/>
</dbReference>
<feature type="non-terminal residue" evidence="4">
    <location>
        <position position="607"/>
    </location>
</feature>
<evidence type="ECO:0000259" key="3">
    <source>
        <dbReference type="PROSITE" id="PS50056"/>
    </source>
</evidence>
<dbReference type="CDD" id="cd12087">
    <property type="entry name" value="TM_EGFR-like"/>
    <property type="match status" value="1"/>
</dbReference>
<comment type="caution">
    <text evidence="4">The sequence shown here is derived from an EMBL/GenBank/DDBJ whole genome shotgun (WGS) entry which is preliminary data.</text>
</comment>
<evidence type="ECO:0000256" key="1">
    <source>
        <dbReference type="SAM" id="Phobius"/>
    </source>
</evidence>
<name>A0ABQ9F411_TEGGR</name>
<reference evidence="4 5" key="1">
    <citation type="submission" date="2022-12" db="EMBL/GenBank/DDBJ databases">
        <title>Chromosome-level genome of Tegillarca granosa.</title>
        <authorList>
            <person name="Kim J."/>
        </authorList>
    </citation>
    <scope>NUCLEOTIDE SEQUENCE [LARGE SCALE GENOMIC DNA]</scope>
    <source>
        <strain evidence="4">Teg-2019</strain>
        <tissue evidence="4">Adductor muscle</tissue>
    </source>
</reference>
<evidence type="ECO:0000313" key="4">
    <source>
        <dbReference type="EMBL" id="KAJ8310997.1"/>
    </source>
</evidence>
<dbReference type="CDD" id="cd00047">
    <property type="entry name" value="PTPc"/>
    <property type="match status" value="1"/>
</dbReference>